<evidence type="ECO:0000259" key="4">
    <source>
        <dbReference type="PROSITE" id="PS51077"/>
    </source>
</evidence>
<evidence type="ECO:0000256" key="3">
    <source>
        <dbReference type="ARBA" id="ARBA00023163"/>
    </source>
</evidence>
<protein>
    <submittedName>
        <fullName evidence="6">IclR family transcriptional regulator</fullName>
    </submittedName>
</protein>
<dbReference type="SMART" id="SM00346">
    <property type="entry name" value="HTH_ICLR"/>
    <property type="match status" value="1"/>
</dbReference>
<dbReference type="CDD" id="cd00090">
    <property type="entry name" value="HTH_ARSR"/>
    <property type="match status" value="1"/>
</dbReference>
<name>A0ABW8VG46_9PROT</name>
<dbReference type="Proteomes" id="UP001628281">
    <property type="component" value="Unassembled WGS sequence"/>
</dbReference>
<dbReference type="InterPro" id="IPR036388">
    <property type="entry name" value="WH-like_DNA-bd_sf"/>
</dbReference>
<proteinExistence type="predicted"/>
<dbReference type="InterPro" id="IPR005471">
    <property type="entry name" value="Tscrpt_reg_IclR_N"/>
</dbReference>
<evidence type="ECO:0000313" key="6">
    <source>
        <dbReference type="EMBL" id="MFL7905248.1"/>
    </source>
</evidence>
<sequence length="254" mass="27762">MLTSIKKATTLIEAFIGERREWTVLDLARHLGMPQPTVHHFLASFREAGWITQDPATRRYRLATRLWEIGCAAVNFREVAESARPHLRTLVAELGETVHLGVVPFEDPRSVVYIDRVDGTQPVRVVTALGSRVPSHSSAMGKAIVAHNPAFEAAVLNGPLDTVTPDTITDPDALRKEFELTRQRGYSLSQGEYFGDMVGIAAPVRERAGGVTLGIGLWAPSPRMTTDSIARIAPRMLEIAALISADLGHIAPRS</sequence>
<dbReference type="PROSITE" id="PS51078">
    <property type="entry name" value="ICLR_ED"/>
    <property type="match status" value="1"/>
</dbReference>
<dbReference type="InterPro" id="IPR011991">
    <property type="entry name" value="ArsR-like_HTH"/>
</dbReference>
<dbReference type="SUPFAM" id="SSF46785">
    <property type="entry name" value="Winged helix' DNA-binding domain"/>
    <property type="match status" value="1"/>
</dbReference>
<accession>A0ABW8VG46</accession>
<evidence type="ECO:0000256" key="1">
    <source>
        <dbReference type="ARBA" id="ARBA00023015"/>
    </source>
</evidence>
<dbReference type="InterPro" id="IPR029016">
    <property type="entry name" value="GAF-like_dom_sf"/>
</dbReference>
<feature type="domain" description="HTH iclR-type" evidence="4">
    <location>
        <begin position="2"/>
        <end position="64"/>
    </location>
</feature>
<dbReference type="Gene3D" id="3.30.450.40">
    <property type="match status" value="1"/>
</dbReference>
<gene>
    <name evidence="6" type="ORF">ACJ41P_29245</name>
</gene>
<feature type="domain" description="IclR-ED" evidence="5">
    <location>
        <begin position="65"/>
        <end position="249"/>
    </location>
</feature>
<dbReference type="InterPro" id="IPR050707">
    <property type="entry name" value="HTH_MetabolicPath_Reg"/>
</dbReference>
<comment type="caution">
    <text evidence="6">The sequence shown here is derived from an EMBL/GenBank/DDBJ whole genome shotgun (WGS) entry which is preliminary data.</text>
</comment>
<dbReference type="RefSeq" id="WP_186466664.1">
    <property type="nucleotide sequence ID" value="NZ_JBJLSN010000072.1"/>
</dbReference>
<keyword evidence="2" id="KW-0238">DNA-binding</keyword>
<dbReference type="InterPro" id="IPR014757">
    <property type="entry name" value="Tscrpt_reg_IclR_C"/>
</dbReference>
<keyword evidence="1" id="KW-0805">Transcription regulation</keyword>
<dbReference type="PANTHER" id="PTHR30136">
    <property type="entry name" value="HELIX-TURN-HELIX TRANSCRIPTIONAL REGULATOR, ICLR FAMILY"/>
    <property type="match status" value="1"/>
</dbReference>
<dbReference type="Pfam" id="PF09339">
    <property type="entry name" value="HTH_IclR"/>
    <property type="match status" value="1"/>
</dbReference>
<dbReference type="Pfam" id="PF01614">
    <property type="entry name" value="IclR_C"/>
    <property type="match status" value="1"/>
</dbReference>
<keyword evidence="7" id="KW-1185">Reference proteome</keyword>
<evidence type="ECO:0000313" key="7">
    <source>
        <dbReference type="Proteomes" id="UP001628281"/>
    </source>
</evidence>
<dbReference type="EMBL" id="JBJLSN010000072">
    <property type="protein sequence ID" value="MFL7905248.1"/>
    <property type="molecule type" value="Genomic_DNA"/>
</dbReference>
<dbReference type="Gene3D" id="1.10.10.10">
    <property type="entry name" value="Winged helix-like DNA-binding domain superfamily/Winged helix DNA-binding domain"/>
    <property type="match status" value="1"/>
</dbReference>
<evidence type="ECO:0000259" key="5">
    <source>
        <dbReference type="PROSITE" id="PS51078"/>
    </source>
</evidence>
<evidence type="ECO:0000256" key="2">
    <source>
        <dbReference type="ARBA" id="ARBA00023125"/>
    </source>
</evidence>
<dbReference type="InterPro" id="IPR036390">
    <property type="entry name" value="WH_DNA-bd_sf"/>
</dbReference>
<keyword evidence="3" id="KW-0804">Transcription</keyword>
<reference evidence="6 7" key="1">
    <citation type="submission" date="2024-11" db="EMBL/GenBank/DDBJ databases">
        <title>Draft genome sequences of two bacteria associated to sugarcane roots in Colombia.</title>
        <authorList>
            <person name="Pardo-Diaz S."/>
            <person name="Masmela-Mendoza J."/>
            <person name="Delgadillo-Duran P."/>
            <person name="Bautista E.J."/>
            <person name="Rojas-Tapias D.F."/>
        </authorList>
    </citation>
    <scope>NUCLEOTIDE SEQUENCE [LARGE SCALE GENOMIC DNA]</scope>
    <source>
        <strain evidence="6 7">Ap18</strain>
    </source>
</reference>
<dbReference type="PROSITE" id="PS51077">
    <property type="entry name" value="HTH_ICLR"/>
    <property type="match status" value="1"/>
</dbReference>
<dbReference type="PANTHER" id="PTHR30136:SF24">
    <property type="entry name" value="HTH-TYPE TRANSCRIPTIONAL REPRESSOR ALLR"/>
    <property type="match status" value="1"/>
</dbReference>
<organism evidence="6 7">
    <name type="scientific">Azospirillum argentinense</name>
    <dbReference type="NCBI Taxonomy" id="2970906"/>
    <lineage>
        <taxon>Bacteria</taxon>
        <taxon>Pseudomonadati</taxon>
        <taxon>Pseudomonadota</taxon>
        <taxon>Alphaproteobacteria</taxon>
        <taxon>Rhodospirillales</taxon>
        <taxon>Azospirillaceae</taxon>
        <taxon>Azospirillum</taxon>
    </lineage>
</organism>
<dbReference type="SUPFAM" id="SSF55781">
    <property type="entry name" value="GAF domain-like"/>
    <property type="match status" value="1"/>
</dbReference>